<keyword evidence="1" id="KW-0472">Membrane</keyword>
<dbReference type="AlphaFoldDB" id="A0A014N725"/>
<gene>
    <name evidence="2" type="ORF">BG55_12830</name>
</gene>
<keyword evidence="1" id="KW-1133">Transmembrane helix</keyword>
<proteinExistence type="predicted"/>
<feature type="transmembrane region" description="Helical" evidence="1">
    <location>
        <begin position="12"/>
        <end position="34"/>
    </location>
</feature>
<keyword evidence="3" id="KW-1185">Reference proteome</keyword>
<feature type="transmembrane region" description="Helical" evidence="1">
    <location>
        <begin position="40"/>
        <end position="61"/>
    </location>
</feature>
<name>A0A014N725_9GAMM</name>
<dbReference type="EMBL" id="JFHN01000051">
    <property type="protein sequence ID" value="EXU75173.1"/>
    <property type="molecule type" value="Genomic_DNA"/>
</dbReference>
<organism evidence="2 3">
    <name type="scientific">Erwinia mallotivora</name>
    <dbReference type="NCBI Taxonomy" id="69222"/>
    <lineage>
        <taxon>Bacteria</taxon>
        <taxon>Pseudomonadati</taxon>
        <taxon>Pseudomonadota</taxon>
        <taxon>Gammaproteobacteria</taxon>
        <taxon>Enterobacterales</taxon>
        <taxon>Erwiniaceae</taxon>
        <taxon>Erwinia</taxon>
    </lineage>
</organism>
<evidence type="ECO:0000313" key="2">
    <source>
        <dbReference type="EMBL" id="EXU75173.1"/>
    </source>
</evidence>
<accession>A0A014N725</accession>
<evidence type="ECO:0000313" key="3">
    <source>
        <dbReference type="Proteomes" id="UP000019918"/>
    </source>
</evidence>
<dbReference type="Proteomes" id="UP000019918">
    <property type="component" value="Unassembled WGS sequence"/>
</dbReference>
<comment type="caution">
    <text evidence="2">The sequence shown here is derived from an EMBL/GenBank/DDBJ whole genome shotgun (WGS) entry which is preliminary data.</text>
</comment>
<reference evidence="2 3" key="1">
    <citation type="submission" date="2014-02" db="EMBL/GenBank/DDBJ databases">
        <title>Draft genome of Erwinia mallotivora strain BT-MARDI, a papaya dieback pathogen.</title>
        <authorList>
            <person name="Redzuan R."/>
            <person name="Abu Bakar N."/>
            <person name="Badrun R."/>
            <person name="Mohd Raih M.F."/>
            <person name="Rozano L."/>
            <person name="Mat Amin N."/>
        </authorList>
    </citation>
    <scope>NUCLEOTIDE SEQUENCE [LARGE SCALE GENOMIC DNA]</scope>
    <source>
        <strain evidence="2 3">BT-MARDI</strain>
    </source>
</reference>
<evidence type="ECO:0000256" key="1">
    <source>
        <dbReference type="SAM" id="Phobius"/>
    </source>
</evidence>
<keyword evidence="1" id="KW-0812">Transmembrane</keyword>
<sequence length="71" mass="8253">MGANIIKEMRAFINQMLVLDFIALLLLVFFAFKYNVDHDYYNYSAIILGVLFGVTIVSVIVHKVFIMPYFK</sequence>
<protein>
    <submittedName>
        <fullName evidence="2">Uncharacterized protein</fullName>
    </submittedName>
</protein>